<dbReference type="EMBL" id="UFVQ01000003">
    <property type="protein sequence ID" value="STC93611.1"/>
    <property type="molecule type" value="Genomic_DNA"/>
</dbReference>
<sequence length="424" mass="44153">MTYPLKKFPMKRIQLSILLIISGYSLMHAQVGINTTTPLSTLDINARNATGTSTDTDGILVPRLDRQRAQSMNSVPVSTMIYINSITTGTQNGTAVNIDTTGFYYYNGTSWIKLIPSNTIYTSDGTLNGLRLITTNGNSISFVNGASTIGIITSAAEGGFSASGSAKGSVTLSSSAETLETYADNGNATQMNSSGTITKLSIGTTNTAPLSLKTNGTEKLILLNNGNVGIGTSSPNTALELTSGTTNTSGLRFTNLTSTSPIGAGQALGVDTNGNVVTVANPNPTTVSTSSVNSTAEVNFTVNDVTATIISGTSQSINVPAGGKALFINFMLGVDYINNPSGSGTAYYEARLYIDGIATDCYMRTQEIGISANASFSISTIKFLAAGNHTVDVRMQRTFNNGTASGADMLCNPMSVSFNASYLN</sequence>
<reference evidence="4" key="3">
    <citation type="submission" date="2018-11" db="EMBL/GenBank/DDBJ databases">
        <title>Proposal to divide the Flavobacteriaceae and reorganize its genera based on Amino Acid Identity values calculated from whole genome sequences.</title>
        <authorList>
            <person name="Nicholson A.C."/>
            <person name="Gulvik C.A."/>
            <person name="Whitney A.M."/>
            <person name="Humrighouse B.W."/>
            <person name="Bell M."/>
            <person name="Holmes B."/>
            <person name="Steigerwalt A.G."/>
            <person name="Villarma A."/>
            <person name="Sheth M."/>
            <person name="Batra D."/>
            <person name="Pryor J."/>
            <person name="Bernardet J.-F."/>
            <person name="Hugo C."/>
            <person name="Kampfer P."/>
            <person name="Newman J."/>
            <person name="McQuiston J.R."/>
        </authorList>
    </citation>
    <scope>NUCLEOTIDE SEQUENCE [LARGE SCALE GENOMIC DNA]</scope>
    <source>
        <strain evidence="4">G0188</strain>
    </source>
</reference>
<proteinExistence type="predicted"/>
<dbReference type="Proteomes" id="UP000255224">
    <property type="component" value="Unassembled WGS sequence"/>
</dbReference>
<dbReference type="KEGG" id="ccau:EG346_12510"/>
<dbReference type="EMBL" id="CP033920">
    <property type="protein sequence ID" value="AZA48945.1"/>
    <property type="molecule type" value="Genomic_DNA"/>
</dbReference>
<reference evidence="2 3" key="1">
    <citation type="submission" date="2018-06" db="EMBL/GenBank/DDBJ databases">
        <authorList>
            <consortium name="Pathogen Informatics"/>
            <person name="Doyle S."/>
        </authorList>
    </citation>
    <scope>NUCLEOTIDE SEQUENCE [LARGE SCALE GENOMIC DNA]</scope>
    <source>
        <strain evidence="2 3">NCTC13533</strain>
    </source>
</reference>
<dbReference type="AlphaFoldDB" id="A0A376DQ94"/>
<name>A0A376DQ94_CHRCU</name>
<keyword evidence="4" id="KW-1185">Reference proteome</keyword>
<evidence type="ECO:0000313" key="3">
    <source>
        <dbReference type="Proteomes" id="UP000255224"/>
    </source>
</evidence>
<organism evidence="2 3">
    <name type="scientific">Chryseobacterium carnipullorum</name>
    <dbReference type="NCBI Taxonomy" id="1124835"/>
    <lineage>
        <taxon>Bacteria</taxon>
        <taxon>Pseudomonadati</taxon>
        <taxon>Bacteroidota</taxon>
        <taxon>Flavobacteriia</taxon>
        <taxon>Flavobacteriales</taxon>
        <taxon>Weeksellaceae</taxon>
        <taxon>Chryseobacterium group</taxon>
        <taxon>Chryseobacterium</taxon>
    </lineage>
</organism>
<gene>
    <name evidence="1" type="ORF">EG346_12510</name>
    <name evidence="2" type="ORF">NCTC13533_00935</name>
</gene>
<reference evidence="1" key="2">
    <citation type="submission" date="2018-11" db="EMBL/GenBank/DDBJ databases">
        <title>Proposal to divide the Flavobacteriaceae and reorganize its genera based on Amino Acid Identity values calculated from whole genome sequences.</title>
        <authorList>
            <person name="Nicholson A.C."/>
            <person name="Gulvik C.A."/>
            <person name="Whitney A.M."/>
            <person name="Humrighouse B.W."/>
            <person name="Bell M."/>
            <person name="Holmes B."/>
            <person name="Steigerwalt A."/>
            <person name="Villarma A."/>
            <person name="Sheth M."/>
            <person name="Batra D."/>
            <person name="Pryor J."/>
            <person name="Bernardet J.-F."/>
            <person name="Hugo C."/>
            <person name="Kampfer P."/>
            <person name="Newman J."/>
            <person name="Mcquiston J.R."/>
        </authorList>
    </citation>
    <scope>NUCLEOTIDE SEQUENCE [LARGE SCALE GENOMIC DNA]</scope>
    <source>
        <strain evidence="1">G0188</strain>
    </source>
</reference>
<accession>A0A3G6N7S9</accession>
<evidence type="ECO:0000313" key="4">
    <source>
        <dbReference type="Proteomes" id="UP000273270"/>
    </source>
</evidence>
<dbReference type="STRING" id="297244.SAMN05421639_10415"/>
<accession>A0A376DQ94</accession>
<protein>
    <submittedName>
        <fullName evidence="2">Uncharacterized protein</fullName>
    </submittedName>
</protein>
<dbReference type="Proteomes" id="UP000273270">
    <property type="component" value="Chromosome"/>
</dbReference>
<evidence type="ECO:0000313" key="1">
    <source>
        <dbReference type="EMBL" id="AZA48945.1"/>
    </source>
</evidence>
<evidence type="ECO:0000313" key="2">
    <source>
        <dbReference type="EMBL" id="STC93611.1"/>
    </source>
</evidence>